<feature type="region of interest" description="Disordered" evidence="1">
    <location>
        <begin position="1"/>
        <end position="101"/>
    </location>
</feature>
<organism evidence="2 3">
    <name type="scientific">Kribbella hippodromi</name>
    <dbReference type="NCBI Taxonomy" id="434347"/>
    <lineage>
        <taxon>Bacteria</taxon>
        <taxon>Bacillati</taxon>
        <taxon>Actinomycetota</taxon>
        <taxon>Actinomycetes</taxon>
        <taxon>Propionibacteriales</taxon>
        <taxon>Kribbellaceae</taxon>
        <taxon>Kribbella</taxon>
    </lineage>
</organism>
<evidence type="ECO:0000313" key="3">
    <source>
        <dbReference type="Proteomes" id="UP001501705"/>
    </source>
</evidence>
<evidence type="ECO:0000256" key="1">
    <source>
        <dbReference type="SAM" id="MobiDB-lite"/>
    </source>
</evidence>
<comment type="caution">
    <text evidence="2">The sequence shown here is derived from an EMBL/GenBank/DDBJ whole genome shotgun (WGS) entry which is preliminary data.</text>
</comment>
<accession>A0ABP4PH32</accession>
<dbReference type="Proteomes" id="UP001501705">
    <property type="component" value="Unassembled WGS sequence"/>
</dbReference>
<dbReference type="RefSeq" id="WP_344235206.1">
    <property type="nucleotide sequence ID" value="NZ_BAAAPH010000013.1"/>
</dbReference>
<feature type="compositionally biased region" description="Polar residues" evidence="1">
    <location>
        <begin position="87"/>
        <end position="101"/>
    </location>
</feature>
<protein>
    <submittedName>
        <fullName evidence="2">Uncharacterized protein</fullName>
    </submittedName>
</protein>
<proteinExistence type="predicted"/>
<evidence type="ECO:0000313" key="2">
    <source>
        <dbReference type="EMBL" id="GAA1580398.1"/>
    </source>
</evidence>
<reference evidence="3" key="1">
    <citation type="journal article" date="2019" name="Int. J. Syst. Evol. Microbiol.">
        <title>The Global Catalogue of Microorganisms (GCM) 10K type strain sequencing project: providing services to taxonomists for standard genome sequencing and annotation.</title>
        <authorList>
            <consortium name="The Broad Institute Genomics Platform"/>
            <consortium name="The Broad Institute Genome Sequencing Center for Infectious Disease"/>
            <person name="Wu L."/>
            <person name="Ma J."/>
        </authorList>
    </citation>
    <scope>NUCLEOTIDE SEQUENCE [LARGE SCALE GENOMIC DNA]</scope>
    <source>
        <strain evidence="3">JCM 15572</strain>
    </source>
</reference>
<name>A0ABP4PH32_9ACTN</name>
<sequence length="101" mass="10475">MRTPLNMRREAHRDGLANSGRPPGTGPENSTVSEHALTQAVHARLGAGGPSPRLSPDLAQSMNAATLPPVTPGQSRPGTSAGERDQTGQSNRSTNRGAGRE</sequence>
<keyword evidence="3" id="KW-1185">Reference proteome</keyword>
<dbReference type="EMBL" id="BAAAPH010000013">
    <property type="protein sequence ID" value="GAA1580398.1"/>
    <property type="molecule type" value="Genomic_DNA"/>
</dbReference>
<gene>
    <name evidence="2" type="ORF">GCM10009804_41210</name>
</gene>